<dbReference type="RefSeq" id="WP_313869080.1">
    <property type="nucleotide sequence ID" value="NZ_CP132507.1"/>
</dbReference>
<dbReference type="EMBL" id="CP132507">
    <property type="protein sequence ID" value="WNO06373.1"/>
    <property type="molecule type" value="Genomic_DNA"/>
</dbReference>
<dbReference type="SUPFAM" id="SSF46689">
    <property type="entry name" value="Homeodomain-like"/>
    <property type="match status" value="1"/>
</dbReference>
<organism evidence="3 4">
    <name type="scientific">Rhodoferax mekongensis</name>
    <dbReference type="NCBI Taxonomy" id="3068341"/>
    <lineage>
        <taxon>Bacteria</taxon>
        <taxon>Pseudomonadati</taxon>
        <taxon>Pseudomonadota</taxon>
        <taxon>Betaproteobacteria</taxon>
        <taxon>Burkholderiales</taxon>
        <taxon>Comamonadaceae</taxon>
        <taxon>Rhodoferax</taxon>
    </lineage>
</organism>
<reference evidence="3 4" key="1">
    <citation type="submission" date="2023-08" db="EMBL/GenBank/DDBJ databases">
        <title>Rhodoferax potami sp. nov. and Rhodoferax mekongensis sp. nov., isolated from the Mekong River in Thailand.</title>
        <authorList>
            <person name="Kitikhun S."/>
            <person name="Charoenyingcharoen P."/>
            <person name="Siriarchawattana P."/>
            <person name="Likhitrattanapisal S."/>
            <person name="Nilsakha T."/>
            <person name="Chanpet A."/>
            <person name="Rattanawaree P."/>
            <person name="Ingsriswang S."/>
        </authorList>
    </citation>
    <scope>NUCLEOTIDE SEQUENCE [LARGE SCALE GENOMIC DNA]</scope>
    <source>
        <strain evidence="3 4">TBRC 17307</strain>
    </source>
</reference>
<dbReference type="InterPro" id="IPR003018">
    <property type="entry name" value="GAF"/>
</dbReference>
<dbReference type="Gene3D" id="3.30.450.40">
    <property type="match status" value="1"/>
</dbReference>
<dbReference type="Pfam" id="PF01590">
    <property type="entry name" value="GAF"/>
    <property type="match status" value="1"/>
</dbReference>
<dbReference type="Pfam" id="PF02954">
    <property type="entry name" value="HTH_8"/>
    <property type="match status" value="1"/>
</dbReference>
<feature type="domain" description="DNA binding HTH" evidence="2">
    <location>
        <begin position="332"/>
        <end position="370"/>
    </location>
</feature>
<proteinExistence type="predicted"/>
<name>A0ABZ0B388_9BURK</name>
<protein>
    <submittedName>
        <fullName evidence="3">Helix-turn-helix domain-containing protein</fullName>
    </submittedName>
</protein>
<evidence type="ECO:0000259" key="2">
    <source>
        <dbReference type="Pfam" id="PF02954"/>
    </source>
</evidence>
<dbReference type="InterPro" id="IPR009057">
    <property type="entry name" value="Homeodomain-like_sf"/>
</dbReference>
<dbReference type="SUPFAM" id="SSF55781">
    <property type="entry name" value="GAF domain-like"/>
    <property type="match status" value="1"/>
</dbReference>
<dbReference type="InterPro" id="IPR002197">
    <property type="entry name" value="HTH_Fis"/>
</dbReference>
<feature type="domain" description="GAF" evidence="1">
    <location>
        <begin position="85"/>
        <end position="213"/>
    </location>
</feature>
<gene>
    <name evidence="3" type="ORF">RAN89_08080</name>
</gene>
<dbReference type="Gene3D" id="1.10.10.60">
    <property type="entry name" value="Homeodomain-like"/>
    <property type="match status" value="1"/>
</dbReference>
<dbReference type="PRINTS" id="PR01590">
    <property type="entry name" value="HTHFIS"/>
</dbReference>
<dbReference type="Proteomes" id="UP001302257">
    <property type="component" value="Chromosome"/>
</dbReference>
<evidence type="ECO:0000313" key="3">
    <source>
        <dbReference type="EMBL" id="WNO06373.1"/>
    </source>
</evidence>
<evidence type="ECO:0000259" key="1">
    <source>
        <dbReference type="Pfam" id="PF01590"/>
    </source>
</evidence>
<keyword evidence="4" id="KW-1185">Reference proteome</keyword>
<dbReference type="InterPro" id="IPR029016">
    <property type="entry name" value="GAF-like_dom_sf"/>
</dbReference>
<sequence>MLQTLIDVAEQRLRHISTARQAMLLEGRALPAPLSSPWIERSWRRCLDDGLRPQERLSFDMVPRAALQRIEEANQSLLSAARPLLGRLGQAIADTRYFAILTNADGVVVDVSGNIDRSDRRADVIARVGVDLSERRVGTTAIGAALSEMRPVWLHRGEHFFDDNAAYSCAGAPLFGPDGACIGMLDLTGIDAMERPELRHLVARTASKIENALVLAKPHCLLLRLNWPGNSLGGDGDGMLCLDGDGWVTAANTTASTMLAGLQRSHGETVHANDLFGLPYQALFDAAKRQEPLPDVPLWSGLHIQVLAIHSANEALAVPATGRPAGASAVPLKDMETALIRRTVEQCRGNVSEAAKTLGISRATVYRKLGRQV</sequence>
<evidence type="ECO:0000313" key="4">
    <source>
        <dbReference type="Proteomes" id="UP001302257"/>
    </source>
</evidence>
<accession>A0ABZ0B388</accession>